<protein>
    <submittedName>
        <fullName evidence="1">Uncharacterized protein</fullName>
    </submittedName>
</protein>
<sequence>MMEVPKEPADLTQDNGLIIEHRRQFYTNINLKDKLKLITFIQLMMVTLKKWTYF</sequence>
<organism evidence="1 2">
    <name type="scientific">Staphylococcus aureus</name>
    <dbReference type="NCBI Taxonomy" id="1280"/>
    <lineage>
        <taxon>Bacteria</taxon>
        <taxon>Bacillati</taxon>
        <taxon>Bacillota</taxon>
        <taxon>Bacilli</taxon>
        <taxon>Bacillales</taxon>
        <taxon>Staphylococcaceae</taxon>
        <taxon>Staphylococcus</taxon>
    </lineage>
</organism>
<dbReference type="Proteomes" id="UP000254116">
    <property type="component" value="Unassembled WGS sequence"/>
</dbReference>
<evidence type="ECO:0000313" key="1">
    <source>
        <dbReference type="EMBL" id="SUL32279.1"/>
    </source>
</evidence>
<dbReference type="EMBL" id="UHBY01000003">
    <property type="protein sequence ID" value="SUL32279.1"/>
    <property type="molecule type" value="Genomic_DNA"/>
</dbReference>
<gene>
    <name evidence="1" type="ORF">NCTC10702_00725</name>
</gene>
<name>A0A380EFU4_STAAU</name>
<dbReference type="AlphaFoldDB" id="A0A380EFU4"/>
<evidence type="ECO:0000313" key="2">
    <source>
        <dbReference type="Proteomes" id="UP000254116"/>
    </source>
</evidence>
<accession>A0A380EFU4</accession>
<reference evidence="1 2" key="1">
    <citation type="submission" date="2018-06" db="EMBL/GenBank/DDBJ databases">
        <authorList>
            <consortium name="Pathogen Informatics"/>
            <person name="Doyle S."/>
        </authorList>
    </citation>
    <scope>NUCLEOTIDE SEQUENCE [LARGE SCALE GENOMIC DNA]</scope>
    <source>
        <strain evidence="1 2">NCTC10702</strain>
    </source>
</reference>
<proteinExistence type="predicted"/>